<keyword evidence="1" id="KW-0677">Repeat</keyword>
<dbReference type="GO" id="GO:0005615">
    <property type="term" value="C:extracellular space"/>
    <property type="evidence" value="ECO:0007669"/>
    <property type="project" value="TreeGrafter"/>
</dbReference>
<feature type="domain" description="MAM" evidence="5">
    <location>
        <begin position="740"/>
        <end position="900"/>
    </location>
</feature>
<dbReference type="InterPro" id="IPR002919">
    <property type="entry name" value="TIL_dom"/>
</dbReference>
<accession>A0A3Q0S0F3</accession>
<dbReference type="InterPro" id="IPR013320">
    <property type="entry name" value="ConA-like_dom_sf"/>
</dbReference>
<dbReference type="GO" id="GO:0016020">
    <property type="term" value="C:membrane"/>
    <property type="evidence" value="ECO:0007669"/>
    <property type="project" value="InterPro"/>
</dbReference>
<dbReference type="Gene3D" id="2.10.25.10">
    <property type="entry name" value="Laminin"/>
    <property type="match status" value="1"/>
</dbReference>
<feature type="chain" id="PRO_5018551692" description="Zonadhesin, like" evidence="4">
    <location>
        <begin position="26"/>
        <end position="956"/>
    </location>
</feature>
<evidence type="ECO:0000256" key="3">
    <source>
        <dbReference type="ARBA" id="ARBA00023180"/>
    </source>
</evidence>
<dbReference type="PRINTS" id="PR00020">
    <property type="entry name" value="MAMDOMAIN"/>
</dbReference>
<keyword evidence="3" id="KW-0325">Glycoprotein</keyword>
<dbReference type="SMART" id="SM00216">
    <property type="entry name" value="VWD"/>
    <property type="match status" value="2"/>
</dbReference>
<dbReference type="Pfam" id="PF08742">
    <property type="entry name" value="C8"/>
    <property type="match status" value="2"/>
</dbReference>
<dbReference type="SUPFAM" id="SSF57567">
    <property type="entry name" value="Serine protease inhibitors"/>
    <property type="match status" value="1"/>
</dbReference>
<evidence type="ECO:0000313" key="8">
    <source>
        <dbReference type="Proteomes" id="UP000261340"/>
    </source>
</evidence>
<evidence type="ECO:0000256" key="4">
    <source>
        <dbReference type="SAM" id="SignalP"/>
    </source>
</evidence>
<keyword evidence="2" id="KW-1015">Disulfide bond</keyword>
<dbReference type="InterPro" id="IPR001007">
    <property type="entry name" value="VWF_dom"/>
</dbReference>
<evidence type="ECO:0000259" key="5">
    <source>
        <dbReference type="PROSITE" id="PS50060"/>
    </source>
</evidence>
<proteinExistence type="predicted"/>
<reference evidence="7" key="1">
    <citation type="submission" date="2025-08" db="UniProtKB">
        <authorList>
            <consortium name="Ensembl"/>
        </authorList>
    </citation>
    <scope>IDENTIFICATION</scope>
</reference>
<evidence type="ECO:0008006" key="9">
    <source>
        <dbReference type="Google" id="ProtNLM"/>
    </source>
</evidence>
<dbReference type="PANTHER" id="PTHR11339">
    <property type="entry name" value="EXTRACELLULAR MATRIX GLYCOPROTEIN RELATED"/>
    <property type="match status" value="1"/>
</dbReference>
<keyword evidence="4" id="KW-0732">Signal</keyword>
<dbReference type="Pfam" id="PF01826">
    <property type="entry name" value="TIL"/>
    <property type="match status" value="1"/>
</dbReference>
<dbReference type="Proteomes" id="UP000261340">
    <property type="component" value="Unplaced"/>
</dbReference>
<dbReference type="SUPFAM" id="SSF49899">
    <property type="entry name" value="Concanavalin A-like lectins/glucanases"/>
    <property type="match status" value="1"/>
</dbReference>
<evidence type="ECO:0000256" key="2">
    <source>
        <dbReference type="ARBA" id="ARBA00023157"/>
    </source>
</evidence>
<dbReference type="SMART" id="SM00137">
    <property type="entry name" value="MAM"/>
    <property type="match status" value="1"/>
</dbReference>
<evidence type="ECO:0000256" key="1">
    <source>
        <dbReference type="ARBA" id="ARBA00022737"/>
    </source>
</evidence>
<dbReference type="InterPro" id="IPR000998">
    <property type="entry name" value="MAM_dom"/>
</dbReference>
<dbReference type="CDD" id="cd06263">
    <property type="entry name" value="MAM"/>
    <property type="match status" value="1"/>
</dbReference>
<dbReference type="InterPro" id="IPR050780">
    <property type="entry name" value="Mucin_vWF_Thrombospondin_sf"/>
</dbReference>
<name>A0A3Q0S0F3_AMPCI</name>
<keyword evidence="8" id="KW-1185">Reference proteome</keyword>
<feature type="signal peptide" evidence="4">
    <location>
        <begin position="1"/>
        <end position="25"/>
    </location>
</feature>
<dbReference type="Ensembl" id="ENSACIT00000016643.1">
    <property type="protein sequence ID" value="ENSACIP00000016212.1"/>
    <property type="gene ID" value="ENSACIG00000012584.1"/>
</dbReference>
<dbReference type="InterPro" id="IPR014853">
    <property type="entry name" value="VWF/SSPO/ZAN-like_Cys-rich_dom"/>
</dbReference>
<dbReference type="SMART" id="SM00832">
    <property type="entry name" value="C8"/>
    <property type="match status" value="2"/>
</dbReference>
<reference evidence="7" key="2">
    <citation type="submission" date="2025-09" db="UniProtKB">
        <authorList>
            <consortium name="Ensembl"/>
        </authorList>
    </citation>
    <scope>IDENTIFICATION</scope>
</reference>
<dbReference type="InterPro" id="IPR025615">
    <property type="entry name" value="TILa_dom"/>
</dbReference>
<dbReference type="Gene3D" id="2.60.120.200">
    <property type="match status" value="1"/>
</dbReference>
<dbReference type="PROSITE" id="PS50060">
    <property type="entry name" value="MAM_2"/>
    <property type="match status" value="1"/>
</dbReference>
<dbReference type="PROSITE" id="PS51233">
    <property type="entry name" value="VWFD"/>
    <property type="match status" value="2"/>
</dbReference>
<evidence type="ECO:0000313" key="7">
    <source>
        <dbReference type="Ensembl" id="ENSACIP00000016212.1"/>
    </source>
</evidence>
<dbReference type="Pfam" id="PF00629">
    <property type="entry name" value="MAM"/>
    <property type="match status" value="1"/>
</dbReference>
<dbReference type="InterPro" id="IPR036084">
    <property type="entry name" value="Ser_inhib-like_sf"/>
</dbReference>
<dbReference type="GO" id="GO:0031012">
    <property type="term" value="C:extracellular matrix"/>
    <property type="evidence" value="ECO:0007669"/>
    <property type="project" value="TreeGrafter"/>
</dbReference>
<dbReference type="CDD" id="cd19941">
    <property type="entry name" value="TIL"/>
    <property type="match status" value="1"/>
</dbReference>
<dbReference type="AlphaFoldDB" id="A0A3Q0S0F3"/>
<feature type="domain" description="VWFD" evidence="6">
    <location>
        <begin position="34"/>
        <end position="211"/>
    </location>
</feature>
<dbReference type="PANTHER" id="PTHR11339:SF374">
    <property type="entry name" value="ZONADHESIN"/>
    <property type="match status" value="1"/>
</dbReference>
<protein>
    <recommendedName>
        <fullName evidence="9">Zonadhesin, like</fullName>
    </recommendedName>
</protein>
<dbReference type="SMART" id="SM00215">
    <property type="entry name" value="VWC_out"/>
    <property type="match status" value="1"/>
</dbReference>
<dbReference type="GeneTree" id="ENSGT00940000156850"/>
<feature type="domain" description="VWFD" evidence="6">
    <location>
        <begin position="416"/>
        <end position="592"/>
    </location>
</feature>
<dbReference type="Pfam" id="PF12714">
    <property type="entry name" value="TILa"/>
    <property type="match status" value="1"/>
</dbReference>
<dbReference type="STRING" id="61819.ENSACIP00000016212"/>
<organism evidence="7 8">
    <name type="scientific">Amphilophus citrinellus</name>
    <name type="common">Midas cichlid</name>
    <name type="synonym">Cichlasoma citrinellum</name>
    <dbReference type="NCBI Taxonomy" id="61819"/>
    <lineage>
        <taxon>Eukaryota</taxon>
        <taxon>Metazoa</taxon>
        <taxon>Chordata</taxon>
        <taxon>Craniata</taxon>
        <taxon>Vertebrata</taxon>
        <taxon>Euteleostomi</taxon>
        <taxon>Actinopterygii</taxon>
        <taxon>Neopterygii</taxon>
        <taxon>Teleostei</taxon>
        <taxon>Neoteleostei</taxon>
        <taxon>Acanthomorphata</taxon>
        <taxon>Ovalentaria</taxon>
        <taxon>Cichlomorphae</taxon>
        <taxon>Cichliformes</taxon>
        <taxon>Cichlidae</taxon>
        <taxon>New World cichlids</taxon>
        <taxon>Cichlasomatinae</taxon>
        <taxon>Heroini</taxon>
        <taxon>Amphilophus</taxon>
    </lineage>
</organism>
<sequence>MLGGIHTDLVVTVAVLFLTQTGTLGGPDGTSTFGMCTIHSHTDGSTFDGVLFRFMATCTYVLAKTCSPTEALPMFSVEAVSEENDNASLLNVQKINIDIGINRVSLLKSQTGRVVVNGVWRKLPLTLSSGTVNIKSNPATIVLDSTFGLTVSFDKAGAVHVTLPSTYSNKVCGMCGNFNHLKEDDFHNPNAQNVTALAESWQTGKTASSCEAILLPHQCDPLEKAEYASELYCGGLFSTTGPFADCLSVVQAESYFRGCVFGMCSTHGDPAVLCETLQIYSDVCSKAGIAVSMLRNSTFCPLQCGENSHYNSCADGCPKVCSTLDIAGSCGSCEARCECDSGFKLSGEKCVPEEDCGCWYNGKHYEKGETLVEGHCVQQCQCMGNNNMQCTKMQCGNNEVCKVKDGVKACFSFKSATCSVYGDPHYITYDRLAYDFQGGCSYILTTTCSGESSVQFTVFGHNMHPPLQNFTQSKLEAVALQVEDLHIILNQSGKYNHVQLPYSTSGTYGSVWVYVKNNYIILETTFGLRMQIDGKNRLFLQVDEHYKYELCGLCGTYSGYQDDDFVTPEGENLSEAFEFGDSWRVPNNSECIAHPNDPRLCDMDEMDKASNECSALFGDAFMPCHEHIHPSIYLNSCVYDYCATSGDQHTLCESLQSYATACQVAGTELPNWQTGTVCDVERIVKHNTYFLGCQKGLSGETIYFLCLCLYLCFLFVPYQTKVPHYSCYFFSKCFPLACNIDCNFDNNLCGWKQMITDAFDWTWQRGSTPTLMTGPSADHTGDGHYMYIEASSVKYGDPARLISSVCSDPGPKCLQFWYHMYGSADTMGLHIYLLRNGTANQIWRKRNDQGNVWHLAQVDIETVACFQFSSIIIIEGRRGSNDQSDVAIDDVKLIHGPCSDLRGCITAQSSKPDLNPTAPPSVPVQTTAAPQPPIVNAYFQPRITNITVVPTMEETT</sequence>
<evidence type="ECO:0000259" key="6">
    <source>
        <dbReference type="PROSITE" id="PS51233"/>
    </source>
</evidence>
<dbReference type="InterPro" id="IPR001846">
    <property type="entry name" value="VWF_type-D"/>
</dbReference>
<dbReference type="Pfam" id="PF00094">
    <property type="entry name" value="VWD"/>
    <property type="match status" value="2"/>
</dbReference>